<dbReference type="EC" id="2.3.2.27" evidence="4"/>
<evidence type="ECO:0000256" key="15">
    <source>
        <dbReference type="SAM" id="Phobius"/>
    </source>
</evidence>
<dbReference type="UniPathway" id="UPA00143"/>
<dbReference type="InterPro" id="IPR001841">
    <property type="entry name" value="Znf_RING"/>
</dbReference>
<comment type="pathway">
    <text evidence="3">Protein modification; protein ubiquitination.</text>
</comment>
<dbReference type="SMART" id="SM00184">
    <property type="entry name" value="RING"/>
    <property type="match status" value="1"/>
</dbReference>
<evidence type="ECO:0000256" key="3">
    <source>
        <dbReference type="ARBA" id="ARBA00004906"/>
    </source>
</evidence>
<evidence type="ECO:0000256" key="14">
    <source>
        <dbReference type="SAM" id="MobiDB-lite"/>
    </source>
</evidence>
<dbReference type="STRING" id="1088818.A0A2I0AA84"/>
<feature type="transmembrane region" description="Helical" evidence="15">
    <location>
        <begin position="207"/>
        <end position="229"/>
    </location>
</feature>
<dbReference type="EMBL" id="KZ452002">
    <property type="protein sequence ID" value="PKA52463.1"/>
    <property type="molecule type" value="Genomic_DNA"/>
</dbReference>
<comment type="catalytic activity">
    <reaction evidence="1">
        <text>S-ubiquitinyl-[E2 ubiquitin-conjugating enzyme]-L-cysteine + [acceptor protein]-L-lysine = [E2 ubiquitin-conjugating enzyme]-L-cysteine + N(6)-ubiquitinyl-[acceptor protein]-L-lysine.</text>
        <dbReference type="EC" id="2.3.2.27"/>
    </reaction>
</comment>
<feature type="transmembrane region" description="Helical" evidence="15">
    <location>
        <begin position="31"/>
        <end position="59"/>
    </location>
</feature>
<organism evidence="17 18">
    <name type="scientific">Apostasia shenzhenica</name>
    <dbReference type="NCBI Taxonomy" id="1088818"/>
    <lineage>
        <taxon>Eukaryota</taxon>
        <taxon>Viridiplantae</taxon>
        <taxon>Streptophyta</taxon>
        <taxon>Embryophyta</taxon>
        <taxon>Tracheophyta</taxon>
        <taxon>Spermatophyta</taxon>
        <taxon>Magnoliopsida</taxon>
        <taxon>Liliopsida</taxon>
        <taxon>Asparagales</taxon>
        <taxon>Orchidaceae</taxon>
        <taxon>Apostasioideae</taxon>
        <taxon>Apostasia</taxon>
    </lineage>
</organism>
<dbReference type="GO" id="GO:0061630">
    <property type="term" value="F:ubiquitin protein ligase activity"/>
    <property type="evidence" value="ECO:0007669"/>
    <property type="project" value="UniProtKB-EC"/>
</dbReference>
<evidence type="ECO:0000256" key="6">
    <source>
        <dbReference type="ARBA" id="ARBA00022692"/>
    </source>
</evidence>
<proteinExistence type="predicted"/>
<feature type="compositionally biased region" description="Pro residues" evidence="14">
    <location>
        <begin position="7"/>
        <end position="18"/>
    </location>
</feature>
<evidence type="ECO:0000256" key="4">
    <source>
        <dbReference type="ARBA" id="ARBA00012483"/>
    </source>
</evidence>
<evidence type="ECO:0000256" key="11">
    <source>
        <dbReference type="ARBA" id="ARBA00022989"/>
    </source>
</evidence>
<dbReference type="PANTHER" id="PTHR46913:SF1">
    <property type="entry name" value="RING-H2 FINGER PROTEIN ATL16"/>
    <property type="match status" value="1"/>
</dbReference>
<dbReference type="Proteomes" id="UP000236161">
    <property type="component" value="Unassembled WGS sequence"/>
</dbReference>
<comment type="subcellular location">
    <subcellularLocation>
        <location evidence="2">Membrane</location>
        <topology evidence="2">Single-pass membrane protein</topology>
    </subcellularLocation>
</comment>
<evidence type="ECO:0000256" key="2">
    <source>
        <dbReference type="ARBA" id="ARBA00004167"/>
    </source>
</evidence>
<keyword evidence="9" id="KW-0833">Ubl conjugation pathway</keyword>
<gene>
    <name evidence="17" type="primary">ATL80</name>
    <name evidence="17" type="ORF">AXF42_Ash019089</name>
</gene>
<keyword evidence="18" id="KW-1185">Reference proteome</keyword>
<dbReference type="OrthoDB" id="8062037at2759"/>
<feature type="domain" description="RING-type" evidence="16">
    <location>
        <begin position="101"/>
        <end position="143"/>
    </location>
</feature>
<dbReference type="AlphaFoldDB" id="A0A2I0AA84"/>
<evidence type="ECO:0000256" key="7">
    <source>
        <dbReference type="ARBA" id="ARBA00022723"/>
    </source>
</evidence>
<evidence type="ECO:0000256" key="10">
    <source>
        <dbReference type="ARBA" id="ARBA00022833"/>
    </source>
</evidence>
<keyword evidence="6 15" id="KW-0812">Transmembrane</keyword>
<evidence type="ECO:0000256" key="12">
    <source>
        <dbReference type="ARBA" id="ARBA00023136"/>
    </source>
</evidence>
<keyword evidence="12 15" id="KW-0472">Membrane</keyword>
<evidence type="ECO:0000256" key="5">
    <source>
        <dbReference type="ARBA" id="ARBA00022679"/>
    </source>
</evidence>
<dbReference type="GO" id="GO:0016020">
    <property type="term" value="C:membrane"/>
    <property type="evidence" value="ECO:0007669"/>
    <property type="project" value="UniProtKB-SubCell"/>
</dbReference>
<keyword evidence="11 15" id="KW-1133">Transmembrane helix</keyword>
<feature type="region of interest" description="Disordered" evidence="14">
    <location>
        <begin position="1"/>
        <end position="21"/>
    </location>
</feature>
<sequence>MASLSPPILPPPRPPANPPAGVQSKSSKLDYYYFVVGLALVAIVLLVTNAIAVGCCSWVRRFLGARGLLSGGELVNEEDLRRWIPTQKYRKREGQQEDGECPVCLSAFDDGDEVRLLPQCLHSFHVACIDMWLQSHSSCPVCRSSVVPTPYHSMEFSAAAGFHSRDNLMPIGFAGRSDVAVNARGDESFGNCGCMLELTVAHTSRTLLARSIAMARLAFIAGLVVTGWWR</sequence>
<evidence type="ECO:0000256" key="1">
    <source>
        <dbReference type="ARBA" id="ARBA00000900"/>
    </source>
</evidence>
<dbReference type="InterPro" id="IPR044600">
    <property type="entry name" value="ATL1/ATL16-like"/>
</dbReference>
<dbReference type="Pfam" id="PF13639">
    <property type="entry name" value="zf-RING_2"/>
    <property type="match status" value="1"/>
</dbReference>
<dbReference type="GO" id="GO:0016567">
    <property type="term" value="P:protein ubiquitination"/>
    <property type="evidence" value="ECO:0007669"/>
    <property type="project" value="UniProtKB-UniPathway"/>
</dbReference>
<dbReference type="InterPro" id="IPR013083">
    <property type="entry name" value="Znf_RING/FYVE/PHD"/>
</dbReference>
<keyword evidence="17" id="KW-0012">Acyltransferase</keyword>
<protein>
    <recommendedName>
        <fullName evidence="4">RING-type E3 ubiquitin transferase</fullName>
        <ecNumber evidence="4">2.3.2.27</ecNumber>
    </recommendedName>
</protein>
<evidence type="ECO:0000259" key="16">
    <source>
        <dbReference type="PROSITE" id="PS50089"/>
    </source>
</evidence>
<dbReference type="PROSITE" id="PS50089">
    <property type="entry name" value="ZF_RING_2"/>
    <property type="match status" value="1"/>
</dbReference>
<dbReference type="GO" id="GO:0008270">
    <property type="term" value="F:zinc ion binding"/>
    <property type="evidence" value="ECO:0007669"/>
    <property type="project" value="UniProtKB-KW"/>
</dbReference>
<dbReference type="PANTHER" id="PTHR46913">
    <property type="entry name" value="RING-H2 FINGER PROTEIN ATL16"/>
    <property type="match status" value="1"/>
</dbReference>
<dbReference type="SUPFAM" id="SSF57850">
    <property type="entry name" value="RING/U-box"/>
    <property type="match status" value="1"/>
</dbReference>
<evidence type="ECO:0000256" key="8">
    <source>
        <dbReference type="ARBA" id="ARBA00022771"/>
    </source>
</evidence>
<keyword evidence="5 17" id="KW-0808">Transferase</keyword>
<dbReference type="CDD" id="cd16461">
    <property type="entry name" value="RING-H2_EL5-like"/>
    <property type="match status" value="1"/>
</dbReference>
<evidence type="ECO:0000313" key="18">
    <source>
        <dbReference type="Proteomes" id="UP000236161"/>
    </source>
</evidence>
<dbReference type="Gene3D" id="3.30.40.10">
    <property type="entry name" value="Zinc/RING finger domain, C3HC4 (zinc finger)"/>
    <property type="match status" value="1"/>
</dbReference>
<name>A0A2I0AA84_9ASPA</name>
<keyword evidence="8 13" id="KW-0863">Zinc-finger</keyword>
<reference evidence="17 18" key="1">
    <citation type="journal article" date="2017" name="Nature">
        <title>The Apostasia genome and the evolution of orchids.</title>
        <authorList>
            <person name="Zhang G.Q."/>
            <person name="Liu K.W."/>
            <person name="Li Z."/>
            <person name="Lohaus R."/>
            <person name="Hsiao Y.Y."/>
            <person name="Niu S.C."/>
            <person name="Wang J.Y."/>
            <person name="Lin Y.C."/>
            <person name="Xu Q."/>
            <person name="Chen L.J."/>
            <person name="Yoshida K."/>
            <person name="Fujiwara S."/>
            <person name="Wang Z.W."/>
            <person name="Zhang Y.Q."/>
            <person name="Mitsuda N."/>
            <person name="Wang M."/>
            <person name="Liu G.H."/>
            <person name="Pecoraro L."/>
            <person name="Huang H.X."/>
            <person name="Xiao X.J."/>
            <person name="Lin M."/>
            <person name="Wu X.Y."/>
            <person name="Wu W.L."/>
            <person name="Chen Y.Y."/>
            <person name="Chang S.B."/>
            <person name="Sakamoto S."/>
            <person name="Ohme-Takagi M."/>
            <person name="Yagi M."/>
            <person name="Zeng S.J."/>
            <person name="Shen C.Y."/>
            <person name="Yeh C.M."/>
            <person name="Luo Y.B."/>
            <person name="Tsai W.C."/>
            <person name="Van de Peer Y."/>
            <person name="Liu Z.J."/>
        </authorList>
    </citation>
    <scope>NUCLEOTIDE SEQUENCE [LARGE SCALE GENOMIC DNA]</scope>
    <source>
        <strain evidence="18">cv. Shenzhen</strain>
        <tissue evidence="17">Stem</tissue>
    </source>
</reference>
<keyword evidence="7" id="KW-0479">Metal-binding</keyword>
<keyword evidence="10" id="KW-0862">Zinc</keyword>
<evidence type="ECO:0000313" key="17">
    <source>
        <dbReference type="EMBL" id="PKA52463.1"/>
    </source>
</evidence>
<evidence type="ECO:0000256" key="13">
    <source>
        <dbReference type="PROSITE-ProRule" id="PRU00175"/>
    </source>
</evidence>
<accession>A0A2I0AA84</accession>
<evidence type="ECO:0000256" key="9">
    <source>
        <dbReference type="ARBA" id="ARBA00022786"/>
    </source>
</evidence>